<dbReference type="PANTHER" id="PTHR21694">
    <property type="entry name" value="COILED-COIL DOMAIN-CONTAINING PROTEIN 63"/>
    <property type="match status" value="1"/>
</dbReference>
<keyword evidence="6" id="KW-1185">Reference proteome</keyword>
<feature type="coiled-coil region" evidence="2">
    <location>
        <begin position="345"/>
        <end position="407"/>
    </location>
</feature>
<dbReference type="EMBL" id="LR877150">
    <property type="protein sequence ID" value="CAD2216082.1"/>
    <property type="molecule type" value="Genomic_DNA"/>
</dbReference>
<feature type="region of interest" description="Disordered" evidence="3">
    <location>
        <begin position="473"/>
        <end position="496"/>
    </location>
</feature>
<evidence type="ECO:0000313" key="6">
    <source>
        <dbReference type="Proteomes" id="UP000515908"/>
    </source>
</evidence>
<dbReference type="PANTHER" id="PTHR21694:SF36">
    <property type="entry name" value="OUTER DYNEIN ARM DOCKING COMPLEX PROTEIN"/>
    <property type="match status" value="1"/>
</dbReference>
<sequence>MSTKRNDTDSLRRSQMMETITNGQAQIAKQQEQLRFMSEENNQLKNEIAMASGKHYDFTKADKLATLQGDVEALERRYQFEKMRKNDLVKRHQLSRIDLTHSRKMRGGVNVDKEQTDAVQRQVDILENRLDQALTKFNDALMYNKELREQIDIIREERRVFQRVHKKIEDDLRNTQRKMAERIERTNRDMDERDDYQRQAEQLQQAIVEQQEEFNDQLRELDMAMVDIKNMREDQTNLQLELETREYEFESRLQEANKQAAANKNGNTLTATSRAAAAADDNASAAGDAADAFGGGNIYAVDREQHNINDIAAQVKEALGSENMEELRKEYERLGESNFSLYKYINDLTTTKESLGDEIRDLKTLLAEENASEFQQRRVVRDLEEQLAKTEGKLNEVTETVEQLRTAVRVVGSTTEDVHQNIGCGTVQCNENNLLTALGNIEERATQILLAHQRHNAQTQRLPAVKAVTTAYDEDSEDNALSTQSRSPAGAEAASSDLEVPLLPTVAPQYAPQSVSAQRLVRMTDLPSAALTNADGGAAKQDSLFAGLDIDDSQVVSHEEIRKQMEMRLLQKREREERAARKKKEIKDLIGTSPGKAASPKKR</sequence>
<feature type="coiled-coil region" evidence="2">
    <location>
        <begin position="116"/>
        <end position="220"/>
    </location>
</feature>
<dbReference type="Proteomes" id="UP000515908">
    <property type="component" value="Chromosome 06"/>
</dbReference>
<dbReference type="AlphaFoldDB" id="S9VS27"/>
<feature type="domain" description="ODAD1 central coiled coil region" evidence="4">
    <location>
        <begin position="120"/>
        <end position="267"/>
    </location>
</feature>
<name>S9VS27_9TRYP</name>
<evidence type="ECO:0000256" key="1">
    <source>
        <dbReference type="ARBA" id="ARBA00023054"/>
    </source>
</evidence>
<accession>S9VS27</accession>
<evidence type="ECO:0000256" key="3">
    <source>
        <dbReference type="SAM" id="MobiDB-lite"/>
    </source>
</evidence>
<dbReference type="OrthoDB" id="6766775at2759"/>
<proteinExistence type="predicted"/>
<dbReference type="VEuPathDB" id="TriTrypDB:ADEAN_000354300"/>
<reference evidence="5 6" key="1">
    <citation type="submission" date="2020-08" db="EMBL/GenBank/DDBJ databases">
        <authorList>
            <person name="Newling K."/>
            <person name="Davey J."/>
            <person name="Forrester S."/>
        </authorList>
    </citation>
    <scope>NUCLEOTIDE SEQUENCE [LARGE SCALE GENOMIC DNA]</scope>
    <source>
        <strain evidence="6">Crithidia deanei Carvalho (ATCC PRA-265)</strain>
    </source>
</reference>
<evidence type="ECO:0000256" key="2">
    <source>
        <dbReference type="SAM" id="Coils"/>
    </source>
</evidence>
<keyword evidence="1 2" id="KW-0175">Coiled coil</keyword>
<dbReference type="InterPro" id="IPR018247">
    <property type="entry name" value="EF_Hand_1_Ca_BS"/>
</dbReference>
<feature type="coiled-coil region" evidence="2">
    <location>
        <begin position="20"/>
        <end position="91"/>
    </location>
</feature>
<dbReference type="Pfam" id="PF21773">
    <property type="entry name" value="ODAD1_CC"/>
    <property type="match status" value="2"/>
</dbReference>
<evidence type="ECO:0000313" key="5">
    <source>
        <dbReference type="EMBL" id="CAD2216082.1"/>
    </source>
</evidence>
<organism evidence="5 6">
    <name type="scientific">Angomonas deanei</name>
    <dbReference type="NCBI Taxonomy" id="59799"/>
    <lineage>
        <taxon>Eukaryota</taxon>
        <taxon>Discoba</taxon>
        <taxon>Euglenozoa</taxon>
        <taxon>Kinetoplastea</taxon>
        <taxon>Metakinetoplastina</taxon>
        <taxon>Trypanosomatida</taxon>
        <taxon>Trypanosomatidae</taxon>
        <taxon>Strigomonadinae</taxon>
        <taxon>Angomonas</taxon>
    </lineage>
</organism>
<feature type="region of interest" description="Disordered" evidence="3">
    <location>
        <begin position="573"/>
        <end position="603"/>
    </location>
</feature>
<gene>
    <name evidence="5" type="ORF">ADEAN_000354300</name>
</gene>
<protein>
    <recommendedName>
        <fullName evidence="4">ODAD1 central coiled coil region domain-containing protein</fullName>
    </recommendedName>
</protein>
<evidence type="ECO:0000259" key="4">
    <source>
        <dbReference type="Pfam" id="PF21773"/>
    </source>
</evidence>
<dbReference type="InterPro" id="IPR051876">
    <property type="entry name" value="ODA-DC/CCD"/>
</dbReference>
<dbReference type="InterPro" id="IPR049258">
    <property type="entry name" value="ODAD1_CC"/>
</dbReference>
<feature type="domain" description="ODAD1 central coiled coil region" evidence="4">
    <location>
        <begin position="306"/>
        <end position="428"/>
    </location>
</feature>
<dbReference type="PROSITE" id="PS00018">
    <property type="entry name" value="EF_HAND_1"/>
    <property type="match status" value="1"/>
</dbReference>